<dbReference type="PANTHER" id="PTHR32089:SF112">
    <property type="entry name" value="LYSOZYME-LIKE PROTEIN-RELATED"/>
    <property type="match status" value="1"/>
</dbReference>
<dbReference type="Gene3D" id="1.20.120.30">
    <property type="entry name" value="Aspartate receptor, ligand-binding domain"/>
    <property type="match status" value="1"/>
</dbReference>
<dbReference type="SUPFAM" id="SSF58104">
    <property type="entry name" value="Methyl-accepting chemotaxis protein (MCP) signaling domain"/>
    <property type="match status" value="1"/>
</dbReference>
<feature type="coiled-coil region" evidence="4">
    <location>
        <begin position="4"/>
        <end position="38"/>
    </location>
</feature>
<dbReference type="Gene3D" id="6.10.250.3200">
    <property type="match status" value="1"/>
</dbReference>
<proteinExistence type="predicted"/>
<evidence type="ECO:0000256" key="2">
    <source>
        <dbReference type="ARBA" id="ARBA00023224"/>
    </source>
</evidence>
<dbReference type="Proteomes" id="UP001382455">
    <property type="component" value="Unassembled WGS sequence"/>
</dbReference>
<evidence type="ECO:0000256" key="4">
    <source>
        <dbReference type="SAM" id="Coils"/>
    </source>
</evidence>
<evidence type="ECO:0000259" key="5">
    <source>
        <dbReference type="PROSITE" id="PS50111"/>
    </source>
</evidence>
<reference evidence="6 7" key="1">
    <citation type="submission" date="2023-12" db="EMBL/GenBank/DDBJ databases">
        <title>Friends and Foes: Symbiotic and Algicidal bacterial influence on Karenia brevis blooms.</title>
        <authorList>
            <person name="Fei C."/>
            <person name="Mohamed A.R."/>
            <person name="Booker A."/>
            <person name="Arshad M."/>
            <person name="Klass S."/>
            <person name="Ahn S."/>
            <person name="Gilbert P.M."/>
            <person name="Heil C.A."/>
            <person name="Martinez J.M."/>
            <person name="Amin S.A."/>
        </authorList>
    </citation>
    <scope>NUCLEOTIDE SEQUENCE [LARGE SCALE GENOMIC DNA]</scope>
    <source>
        <strain evidence="6 7">CE15</strain>
    </source>
</reference>
<keyword evidence="4" id="KW-0175">Coiled coil</keyword>
<dbReference type="Pfam" id="PF13682">
    <property type="entry name" value="CZB"/>
    <property type="match status" value="1"/>
</dbReference>
<evidence type="ECO:0000313" key="6">
    <source>
        <dbReference type="EMBL" id="MEI4551667.1"/>
    </source>
</evidence>
<dbReference type="InterPro" id="IPR004089">
    <property type="entry name" value="MCPsignal_dom"/>
</dbReference>
<dbReference type="Pfam" id="PF00015">
    <property type="entry name" value="MCPsignal"/>
    <property type="match status" value="1"/>
</dbReference>
<evidence type="ECO:0000313" key="7">
    <source>
        <dbReference type="Proteomes" id="UP001382455"/>
    </source>
</evidence>
<accession>A0ABU8F077</accession>
<keyword evidence="7" id="KW-1185">Reference proteome</keyword>
<comment type="subcellular location">
    <subcellularLocation>
        <location evidence="1">Membrane</location>
    </subcellularLocation>
</comment>
<sequence>MFLNWVNKSELEKLQLENQRLKQENAELNQVIARSEQDSLGITSDLDMLSERAQHQESLCKLSLQSGELLSQIRESLAASSAELIAHRDDFNASQQLFDQIKDMLASTISATSVISNDSQHASNSVDELNEVTKGINDFVNIIKGISDQTNLLALNAAIEAARAGEQGRGFAVVADEVRTLAQRSAEASNEISVLIEQVNSQMKDVVTSISGVGEKSIKIKDSTGCIDKTANRIVEFSQNMYTVITNSTADAFLQTVKMDHVVWKMDVYQVMLGLSNKSPEDFADHTMCRLGKWYYEGEGKSKYTDFSAFKKLEKPHAEVHQNGLAALNANLKGDKSTAAHHLALMESASFEVVEQLTQLSHQVAGEVTLIKDHTELF</sequence>
<dbReference type="SMART" id="SM00283">
    <property type="entry name" value="MA"/>
    <property type="match status" value="1"/>
</dbReference>
<name>A0ABU8F077_9GAMM</name>
<gene>
    <name evidence="6" type="ORF">WAE96_18465</name>
</gene>
<keyword evidence="2 3" id="KW-0807">Transducer</keyword>
<comment type="caution">
    <text evidence="6">The sequence shown here is derived from an EMBL/GenBank/DDBJ whole genome shotgun (WGS) entry which is preliminary data.</text>
</comment>
<evidence type="ECO:0000256" key="1">
    <source>
        <dbReference type="ARBA" id="ARBA00004370"/>
    </source>
</evidence>
<dbReference type="InterPro" id="IPR025991">
    <property type="entry name" value="Chemoreceptor_zinc-bind_dom"/>
</dbReference>
<protein>
    <submittedName>
        <fullName evidence="6">Methyl-accepting chemotaxis protein</fullName>
    </submittedName>
</protein>
<dbReference type="PANTHER" id="PTHR32089">
    <property type="entry name" value="METHYL-ACCEPTING CHEMOTAXIS PROTEIN MCPB"/>
    <property type="match status" value="1"/>
</dbReference>
<dbReference type="EMBL" id="JBAWKS010000002">
    <property type="protein sequence ID" value="MEI4551667.1"/>
    <property type="molecule type" value="Genomic_DNA"/>
</dbReference>
<organism evidence="6 7">
    <name type="scientific">Pseudoalteromonas spongiae</name>
    <dbReference type="NCBI Taxonomy" id="298657"/>
    <lineage>
        <taxon>Bacteria</taxon>
        <taxon>Pseudomonadati</taxon>
        <taxon>Pseudomonadota</taxon>
        <taxon>Gammaproteobacteria</taxon>
        <taxon>Alteromonadales</taxon>
        <taxon>Pseudoalteromonadaceae</taxon>
        <taxon>Pseudoalteromonas</taxon>
    </lineage>
</organism>
<dbReference type="PROSITE" id="PS50111">
    <property type="entry name" value="CHEMOTAXIS_TRANSDUC_2"/>
    <property type="match status" value="1"/>
</dbReference>
<evidence type="ECO:0000256" key="3">
    <source>
        <dbReference type="PROSITE-ProRule" id="PRU00284"/>
    </source>
</evidence>
<feature type="domain" description="Methyl-accepting transducer" evidence="5">
    <location>
        <begin position="31"/>
        <end position="255"/>
    </location>
</feature>